<reference evidence="1 2" key="1">
    <citation type="submission" date="2018-02" db="EMBL/GenBank/DDBJ databases">
        <title>The genomes of Aspergillus section Nigri reveals drivers in fungal speciation.</title>
        <authorList>
            <consortium name="DOE Joint Genome Institute"/>
            <person name="Vesth T.C."/>
            <person name="Nybo J."/>
            <person name="Theobald S."/>
            <person name="Brandl J."/>
            <person name="Frisvad J.C."/>
            <person name="Nielsen K.F."/>
            <person name="Lyhne E.K."/>
            <person name="Kogle M.E."/>
            <person name="Kuo A."/>
            <person name="Riley R."/>
            <person name="Clum A."/>
            <person name="Nolan M."/>
            <person name="Lipzen A."/>
            <person name="Salamov A."/>
            <person name="Henrissat B."/>
            <person name="Wiebenga A."/>
            <person name="De vries R.P."/>
            <person name="Grigoriev I.V."/>
            <person name="Mortensen U.H."/>
            <person name="Andersen M.R."/>
            <person name="Baker S.E."/>
        </authorList>
    </citation>
    <scope>NUCLEOTIDE SEQUENCE [LARGE SCALE GENOMIC DNA]</scope>
    <source>
        <strain evidence="1 2">CBS 115571</strain>
    </source>
</reference>
<evidence type="ECO:0000313" key="1">
    <source>
        <dbReference type="EMBL" id="PYI23358.1"/>
    </source>
</evidence>
<organism evidence="1 2">
    <name type="scientific">Aspergillus violaceofuscus (strain CBS 115571)</name>
    <dbReference type="NCBI Taxonomy" id="1450538"/>
    <lineage>
        <taxon>Eukaryota</taxon>
        <taxon>Fungi</taxon>
        <taxon>Dikarya</taxon>
        <taxon>Ascomycota</taxon>
        <taxon>Pezizomycotina</taxon>
        <taxon>Eurotiomycetes</taxon>
        <taxon>Eurotiomycetidae</taxon>
        <taxon>Eurotiales</taxon>
        <taxon>Aspergillaceae</taxon>
        <taxon>Aspergillus</taxon>
    </lineage>
</organism>
<keyword evidence="2" id="KW-1185">Reference proteome</keyword>
<proteinExistence type="predicted"/>
<name>A0A2V5HG29_ASPV1</name>
<gene>
    <name evidence="1" type="ORF">BO99DRAFT_202838</name>
</gene>
<evidence type="ECO:0000313" key="2">
    <source>
        <dbReference type="Proteomes" id="UP000249829"/>
    </source>
</evidence>
<dbReference type="EMBL" id="KZ825106">
    <property type="protein sequence ID" value="PYI23358.1"/>
    <property type="molecule type" value="Genomic_DNA"/>
</dbReference>
<sequence>MRLRSGGHCKCLVDMLSWPRAVNHPVFCSFFLPSFHFDRLFGLRLRLQSLVSSVFFFRPGTDNVQQPFRCLKLGTFGDKEDPKLSKVSKGKEGTETQFKPFNSSSSSFFSPQSPASRNRRTLAIMHSTYVNWSTVYSHINHTFLVAARFITCGPKGITVQYMVQF</sequence>
<dbReference type="AlphaFoldDB" id="A0A2V5HG29"/>
<protein>
    <submittedName>
        <fullName evidence="1">Uncharacterized protein</fullName>
    </submittedName>
</protein>
<dbReference type="Proteomes" id="UP000249829">
    <property type="component" value="Unassembled WGS sequence"/>
</dbReference>
<accession>A0A2V5HG29</accession>